<name>A0A1H7T3T4_9SPHN</name>
<accession>A0A1H7T3T4</accession>
<reference evidence="2" key="1">
    <citation type="submission" date="2016-10" db="EMBL/GenBank/DDBJ databases">
        <authorList>
            <person name="Varghese N."/>
            <person name="Submissions S."/>
        </authorList>
    </citation>
    <scope>NUCLEOTIDE SEQUENCE [LARGE SCALE GENOMIC DNA]</scope>
    <source>
        <strain evidence="2">JS21-1</strain>
    </source>
</reference>
<evidence type="ECO:0000313" key="2">
    <source>
        <dbReference type="Proteomes" id="UP000199214"/>
    </source>
</evidence>
<sequence length="136" mass="15064">MNAISPLNLLMSDHEELAPAPLGALPQFGVAWSGERLTREEMVVIAIGRRDASSFWWRGAHDGSGWRIRLLSFLHAMTGQRGVQSLASERLETLRLLVCTVVRRRPSEVKELSDRLASLGMHPSAVAEAIHLAERS</sequence>
<evidence type="ECO:0000313" key="1">
    <source>
        <dbReference type="EMBL" id="SEL79511.1"/>
    </source>
</evidence>
<dbReference type="AlphaFoldDB" id="A0A1H7T3T4"/>
<dbReference type="STRING" id="1855283.SAMN05216382_2660"/>
<keyword evidence="2" id="KW-1185">Reference proteome</keyword>
<organism evidence="1 2">
    <name type="scientific">Sphingomonas palmae</name>
    <dbReference type="NCBI Taxonomy" id="1855283"/>
    <lineage>
        <taxon>Bacteria</taxon>
        <taxon>Pseudomonadati</taxon>
        <taxon>Pseudomonadota</taxon>
        <taxon>Alphaproteobacteria</taxon>
        <taxon>Sphingomonadales</taxon>
        <taxon>Sphingomonadaceae</taxon>
        <taxon>Sphingomonas</taxon>
    </lineage>
</organism>
<protein>
    <submittedName>
        <fullName evidence="1">Uncharacterized protein</fullName>
    </submittedName>
</protein>
<gene>
    <name evidence="1" type="ORF">SAMN05216382_2660</name>
</gene>
<dbReference type="Proteomes" id="UP000199214">
    <property type="component" value="Unassembled WGS sequence"/>
</dbReference>
<dbReference type="EMBL" id="FNZZ01000005">
    <property type="protein sequence ID" value="SEL79511.1"/>
    <property type="molecule type" value="Genomic_DNA"/>
</dbReference>
<proteinExistence type="predicted"/>